<reference evidence="3" key="1">
    <citation type="journal article" date="2019" name="Int. J. Syst. Evol. Microbiol.">
        <title>The Global Catalogue of Microorganisms (GCM) 10K type strain sequencing project: providing services to taxonomists for standard genome sequencing and annotation.</title>
        <authorList>
            <consortium name="The Broad Institute Genomics Platform"/>
            <consortium name="The Broad Institute Genome Sequencing Center for Infectious Disease"/>
            <person name="Wu L."/>
            <person name="Ma J."/>
        </authorList>
    </citation>
    <scope>NUCLEOTIDE SEQUENCE [LARGE SCALE GENOMIC DNA]</scope>
    <source>
        <strain evidence="3">JCM 17923</strain>
    </source>
</reference>
<accession>A0ABP8IT32</accession>
<sequence>MQKIVPVLRLIAGILLAGSYAGQAQDMREIRGVAQLPQVLPLDDQGYAVFYRSEAGEDGQDVYAMRLLDPALTVRHRYALNVPVGAAELPRLAGKTTFALPFHDQGAALLSLYTFNPQTGAQLRRDLAAAPDRRRMPTGTPLLTMTPTEGFCVVQPFRRDTAGYTVTVLDKDLKTQWSKMYFPKDLRQHVPLQVAVSKDLITLVLADSYVLNPNTKQQRSYTDMAVLGLDRNTGQVLYRTPVRDEKRVLMPTRLLALSDGRVAATGLYAMPQAPRPDSVLGVFLTYYRPDGPASTPVLTPWAELGARLGEPALARRLYDSKASFQVHELLSTTGTDVKLVGEYTAAQPGPFVVFNYSAAGALGSLYTVARTFKSNSNADELRYSRYYHVIGKQGEPYLVYTGVEGGQPYTYSTLLAESPARTATRATTSIEALPELPVYTTETPMARSAAVDRFSGKIMGMQQKLGTVVQAADKVVNGTPPPTPVYYRPDQLANFVVGPPGQVLVYRYEPGRKMLRYSLQPMK</sequence>
<organism evidence="2 3">
    <name type="scientific">Hymenobacter saemangeumensis</name>
    <dbReference type="NCBI Taxonomy" id="1084522"/>
    <lineage>
        <taxon>Bacteria</taxon>
        <taxon>Pseudomonadati</taxon>
        <taxon>Bacteroidota</taxon>
        <taxon>Cytophagia</taxon>
        <taxon>Cytophagales</taxon>
        <taxon>Hymenobacteraceae</taxon>
        <taxon>Hymenobacter</taxon>
    </lineage>
</organism>
<evidence type="ECO:0000256" key="1">
    <source>
        <dbReference type="SAM" id="SignalP"/>
    </source>
</evidence>
<dbReference type="Proteomes" id="UP001501153">
    <property type="component" value="Unassembled WGS sequence"/>
</dbReference>
<keyword evidence="3" id="KW-1185">Reference proteome</keyword>
<feature type="chain" id="PRO_5045240670" evidence="1">
    <location>
        <begin position="25"/>
        <end position="523"/>
    </location>
</feature>
<proteinExistence type="predicted"/>
<evidence type="ECO:0000313" key="3">
    <source>
        <dbReference type="Proteomes" id="UP001501153"/>
    </source>
</evidence>
<feature type="signal peptide" evidence="1">
    <location>
        <begin position="1"/>
        <end position="24"/>
    </location>
</feature>
<dbReference type="EMBL" id="BAABGZ010000082">
    <property type="protein sequence ID" value="GAA4371361.1"/>
    <property type="molecule type" value="Genomic_DNA"/>
</dbReference>
<name>A0ABP8IT32_9BACT</name>
<protein>
    <submittedName>
        <fullName evidence="2">Uncharacterized protein</fullName>
    </submittedName>
</protein>
<comment type="caution">
    <text evidence="2">The sequence shown here is derived from an EMBL/GenBank/DDBJ whole genome shotgun (WGS) entry which is preliminary data.</text>
</comment>
<evidence type="ECO:0000313" key="2">
    <source>
        <dbReference type="EMBL" id="GAA4371361.1"/>
    </source>
</evidence>
<keyword evidence="1" id="KW-0732">Signal</keyword>
<gene>
    <name evidence="2" type="ORF">GCM10023185_46760</name>
</gene>
<dbReference type="RefSeq" id="WP_345238597.1">
    <property type="nucleotide sequence ID" value="NZ_BAABGZ010000082.1"/>
</dbReference>